<organism evidence="1 2">
    <name type="scientific">Lasius platythorax</name>
    <dbReference type="NCBI Taxonomy" id="488582"/>
    <lineage>
        <taxon>Eukaryota</taxon>
        <taxon>Metazoa</taxon>
        <taxon>Ecdysozoa</taxon>
        <taxon>Arthropoda</taxon>
        <taxon>Hexapoda</taxon>
        <taxon>Insecta</taxon>
        <taxon>Pterygota</taxon>
        <taxon>Neoptera</taxon>
        <taxon>Endopterygota</taxon>
        <taxon>Hymenoptera</taxon>
        <taxon>Apocrita</taxon>
        <taxon>Aculeata</taxon>
        <taxon>Formicoidea</taxon>
        <taxon>Formicidae</taxon>
        <taxon>Formicinae</taxon>
        <taxon>Lasius</taxon>
        <taxon>Lasius</taxon>
    </lineage>
</organism>
<dbReference type="AlphaFoldDB" id="A0AAV2P0Q1"/>
<keyword evidence="2" id="KW-1185">Reference proteome</keyword>
<dbReference type="EMBL" id="OZ034829">
    <property type="protein sequence ID" value="CAL1685198.1"/>
    <property type="molecule type" value="Genomic_DNA"/>
</dbReference>
<evidence type="ECO:0008006" key="3">
    <source>
        <dbReference type="Google" id="ProtNLM"/>
    </source>
</evidence>
<dbReference type="Proteomes" id="UP001497644">
    <property type="component" value="Chromosome 6"/>
</dbReference>
<reference evidence="1" key="1">
    <citation type="submission" date="2024-04" db="EMBL/GenBank/DDBJ databases">
        <authorList>
            <consortium name="Molecular Ecology Group"/>
        </authorList>
    </citation>
    <scope>NUCLEOTIDE SEQUENCE</scope>
</reference>
<evidence type="ECO:0000313" key="1">
    <source>
        <dbReference type="EMBL" id="CAL1685198.1"/>
    </source>
</evidence>
<sequence length="97" mass="10865">MAESTFHLVCDNIMDFLNNLAGSVIKFPETIEEKTEISKRFENINGFPGILGCIDGTYIPIRTPAHKIKSTYVNRHDMPSLTLQAICDAKKSLLHVT</sequence>
<name>A0AAV2P0Q1_9HYME</name>
<accession>A0AAV2P0Q1</accession>
<proteinExistence type="predicted"/>
<protein>
    <recommendedName>
        <fullName evidence="3">Nuclease HARBI1</fullName>
    </recommendedName>
</protein>
<evidence type="ECO:0000313" key="2">
    <source>
        <dbReference type="Proteomes" id="UP001497644"/>
    </source>
</evidence>
<gene>
    <name evidence="1" type="ORF">LPLAT_LOCUS10756</name>
</gene>